<dbReference type="InterPro" id="IPR001647">
    <property type="entry name" value="HTH_TetR"/>
</dbReference>
<feature type="DNA-binding region" description="H-T-H motif" evidence="3">
    <location>
        <begin position="33"/>
        <end position="52"/>
    </location>
</feature>
<dbReference type="InterPro" id="IPR009057">
    <property type="entry name" value="Homeodomain-like_sf"/>
</dbReference>
<dbReference type="Gene3D" id="1.10.357.10">
    <property type="entry name" value="Tetracycline Repressor, domain 2"/>
    <property type="match status" value="1"/>
</dbReference>
<dbReference type="PROSITE" id="PS01081">
    <property type="entry name" value="HTH_TETR_1"/>
    <property type="match status" value="1"/>
</dbReference>
<evidence type="ECO:0000313" key="6">
    <source>
        <dbReference type="Proteomes" id="UP001596142"/>
    </source>
</evidence>
<dbReference type="InterPro" id="IPR023772">
    <property type="entry name" value="DNA-bd_HTH_TetR-type_CS"/>
</dbReference>
<name>A0ABW0YIJ6_9BACI</name>
<dbReference type="EMBL" id="JBHSOZ010000003">
    <property type="protein sequence ID" value="MFC5711946.1"/>
    <property type="molecule type" value="Genomic_DNA"/>
</dbReference>
<dbReference type="PROSITE" id="PS50977">
    <property type="entry name" value="HTH_TETR_2"/>
    <property type="match status" value="1"/>
</dbReference>
<feature type="domain" description="HTH tetR-type" evidence="4">
    <location>
        <begin position="10"/>
        <end position="70"/>
    </location>
</feature>
<reference evidence="6" key="1">
    <citation type="journal article" date="2019" name="Int. J. Syst. Evol. Microbiol.">
        <title>The Global Catalogue of Microorganisms (GCM) 10K type strain sequencing project: providing services to taxonomists for standard genome sequencing and annotation.</title>
        <authorList>
            <consortium name="The Broad Institute Genomics Platform"/>
            <consortium name="The Broad Institute Genome Sequencing Center for Infectious Disease"/>
            <person name="Wu L."/>
            <person name="Ma J."/>
        </authorList>
    </citation>
    <scope>NUCLEOTIDE SEQUENCE [LARGE SCALE GENOMIC DNA]</scope>
    <source>
        <strain evidence="6">CECT 7184</strain>
    </source>
</reference>
<dbReference type="RefSeq" id="WP_385938914.1">
    <property type="nucleotide sequence ID" value="NZ_JBHSOZ010000003.1"/>
</dbReference>
<evidence type="ECO:0000256" key="2">
    <source>
        <dbReference type="ARBA" id="ARBA00023125"/>
    </source>
</evidence>
<evidence type="ECO:0000256" key="1">
    <source>
        <dbReference type="ARBA" id="ARBA00022491"/>
    </source>
</evidence>
<dbReference type="InterPro" id="IPR050624">
    <property type="entry name" value="HTH-type_Tx_Regulator"/>
</dbReference>
<evidence type="ECO:0000313" key="5">
    <source>
        <dbReference type="EMBL" id="MFC5711946.1"/>
    </source>
</evidence>
<dbReference type="SUPFAM" id="SSF46689">
    <property type="entry name" value="Homeodomain-like"/>
    <property type="match status" value="1"/>
</dbReference>
<keyword evidence="1" id="KW-0678">Repressor</keyword>
<protein>
    <submittedName>
        <fullName evidence="5">TetR/AcrR family transcriptional regulator</fullName>
    </submittedName>
</protein>
<dbReference type="Proteomes" id="UP001596142">
    <property type="component" value="Unassembled WGS sequence"/>
</dbReference>
<dbReference type="Pfam" id="PF00440">
    <property type="entry name" value="TetR_N"/>
    <property type="match status" value="1"/>
</dbReference>
<organism evidence="5 6">
    <name type="scientific">Thalassorhabdus alkalitolerans</name>
    <dbReference type="NCBI Taxonomy" id="2282697"/>
    <lineage>
        <taxon>Bacteria</taxon>
        <taxon>Bacillati</taxon>
        <taxon>Bacillota</taxon>
        <taxon>Bacilli</taxon>
        <taxon>Bacillales</taxon>
        <taxon>Bacillaceae</taxon>
        <taxon>Thalassorhabdus</taxon>
    </lineage>
</organism>
<keyword evidence="6" id="KW-1185">Reference proteome</keyword>
<accession>A0ABW0YIJ6</accession>
<evidence type="ECO:0000256" key="3">
    <source>
        <dbReference type="PROSITE-ProRule" id="PRU00335"/>
    </source>
</evidence>
<keyword evidence="2 3" id="KW-0238">DNA-binding</keyword>
<proteinExistence type="predicted"/>
<gene>
    <name evidence="5" type="ORF">ACFPU1_04080</name>
</gene>
<comment type="caution">
    <text evidence="5">The sequence shown here is derived from an EMBL/GenBank/DDBJ whole genome shotgun (WGS) entry which is preliminary data.</text>
</comment>
<dbReference type="PANTHER" id="PTHR43479">
    <property type="entry name" value="ACREF/ENVCD OPERON REPRESSOR-RELATED"/>
    <property type="match status" value="1"/>
</dbReference>
<dbReference type="PANTHER" id="PTHR43479:SF7">
    <property type="entry name" value="TETR-FAMILY TRANSCRIPTIONAL REGULATOR"/>
    <property type="match status" value="1"/>
</dbReference>
<sequence length="91" mass="10621">MLNSNDRRVAQTRTLIRNTFAELIVEKGLDRVTIKDLTERADINRGTFYLHFQDKYDLLEQSEEEILKGMKKIANELDTMLEIGIKPLLLL</sequence>
<evidence type="ECO:0000259" key="4">
    <source>
        <dbReference type="PROSITE" id="PS50977"/>
    </source>
</evidence>
<dbReference type="PRINTS" id="PR00455">
    <property type="entry name" value="HTHTETR"/>
</dbReference>